<evidence type="ECO:0000313" key="3">
    <source>
        <dbReference type="Proteomes" id="UP000305067"/>
    </source>
</evidence>
<sequence>MWTAPLVLGRYSAFLQIMGVPAKRSESVAGPWRVHRLNRPGWRYASHICRRNGQSTIRPDPAREGRQREYVR</sequence>
<dbReference type="Proteomes" id="UP000305067">
    <property type="component" value="Unassembled WGS sequence"/>
</dbReference>
<reference evidence="2 3" key="1">
    <citation type="journal article" date="2019" name="Nat. Ecol. Evol.">
        <title>Megaphylogeny resolves global patterns of mushroom evolution.</title>
        <authorList>
            <person name="Varga T."/>
            <person name="Krizsan K."/>
            <person name="Foldi C."/>
            <person name="Dima B."/>
            <person name="Sanchez-Garcia M."/>
            <person name="Sanchez-Ramirez S."/>
            <person name="Szollosi G.J."/>
            <person name="Szarkandi J.G."/>
            <person name="Papp V."/>
            <person name="Albert L."/>
            <person name="Andreopoulos W."/>
            <person name="Angelini C."/>
            <person name="Antonin V."/>
            <person name="Barry K.W."/>
            <person name="Bougher N.L."/>
            <person name="Buchanan P."/>
            <person name="Buyck B."/>
            <person name="Bense V."/>
            <person name="Catcheside P."/>
            <person name="Chovatia M."/>
            <person name="Cooper J."/>
            <person name="Damon W."/>
            <person name="Desjardin D."/>
            <person name="Finy P."/>
            <person name="Geml J."/>
            <person name="Haridas S."/>
            <person name="Hughes K."/>
            <person name="Justo A."/>
            <person name="Karasinski D."/>
            <person name="Kautmanova I."/>
            <person name="Kiss B."/>
            <person name="Kocsube S."/>
            <person name="Kotiranta H."/>
            <person name="LaButti K.M."/>
            <person name="Lechner B.E."/>
            <person name="Liimatainen K."/>
            <person name="Lipzen A."/>
            <person name="Lukacs Z."/>
            <person name="Mihaltcheva S."/>
            <person name="Morgado L.N."/>
            <person name="Niskanen T."/>
            <person name="Noordeloos M.E."/>
            <person name="Ohm R.A."/>
            <person name="Ortiz-Santana B."/>
            <person name="Ovrebo C."/>
            <person name="Racz N."/>
            <person name="Riley R."/>
            <person name="Savchenko A."/>
            <person name="Shiryaev A."/>
            <person name="Soop K."/>
            <person name="Spirin V."/>
            <person name="Szebenyi C."/>
            <person name="Tomsovsky M."/>
            <person name="Tulloss R.E."/>
            <person name="Uehling J."/>
            <person name="Grigoriev I.V."/>
            <person name="Vagvolgyi C."/>
            <person name="Papp T."/>
            <person name="Martin F.M."/>
            <person name="Miettinen O."/>
            <person name="Hibbett D.S."/>
            <person name="Nagy L.G."/>
        </authorList>
    </citation>
    <scope>NUCLEOTIDE SEQUENCE [LARGE SCALE GENOMIC DNA]</scope>
    <source>
        <strain evidence="2 3">CBS 309.79</strain>
    </source>
</reference>
<dbReference type="AlphaFoldDB" id="A0A5C3QMK7"/>
<protein>
    <submittedName>
        <fullName evidence="2">Uncharacterized protein</fullName>
    </submittedName>
</protein>
<organism evidence="2 3">
    <name type="scientific">Pterulicium gracile</name>
    <dbReference type="NCBI Taxonomy" id="1884261"/>
    <lineage>
        <taxon>Eukaryota</taxon>
        <taxon>Fungi</taxon>
        <taxon>Dikarya</taxon>
        <taxon>Basidiomycota</taxon>
        <taxon>Agaricomycotina</taxon>
        <taxon>Agaricomycetes</taxon>
        <taxon>Agaricomycetidae</taxon>
        <taxon>Agaricales</taxon>
        <taxon>Pleurotineae</taxon>
        <taxon>Pterulaceae</taxon>
        <taxon>Pterulicium</taxon>
    </lineage>
</organism>
<feature type="compositionally biased region" description="Basic and acidic residues" evidence="1">
    <location>
        <begin position="60"/>
        <end position="72"/>
    </location>
</feature>
<evidence type="ECO:0000313" key="2">
    <source>
        <dbReference type="EMBL" id="TFL03032.1"/>
    </source>
</evidence>
<evidence type="ECO:0000256" key="1">
    <source>
        <dbReference type="SAM" id="MobiDB-lite"/>
    </source>
</evidence>
<dbReference type="EMBL" id="ML178821">
    <property type="protein sequence ID" value="TFL03032.1"/>
    <property type="molecule type" value="Genomic_DNA"/>
</dbReference>
<proteinExistence type="predicted"/>
<gene>
    <name evidence="2" type="ORF">BDV98DRAFT_565284</name>
</gene>
<accession>A0A5C3QMK7</accession>
<feature type="region of interest" description="Disordered" evidence="1">
    <location>
        <begin position="53"/>
        <end position="72"/>
    </location>
</feature>
<keyword evidence="3" id="KW-1185">Reference proteome</keyword>
<name>A0A5C3QMK7_9AGAR</name>